<organism evidence="7 10">
    <name type="scientific">Peronospora belbahrii</name>
    <dbReference type="NCBI Taxonomy" id="622444"/>
    <lineage>
        <taxon>Eukaryota</taxon>
        <taxon>Sar</taxon>
        <taxon>Stramenopiles</taxon>
        <taxon>Oomycota</taxon>
        <taxon>Peronosporomycetes</taxon>
        <taxon>Peronosporales</taxon>
        <taxon>Peronosporaceae</taxon>
        <taxon>Peronospora</taxon>
    </lineage>
</organism>
<evidence type="ECO:0000256" key="2">
    <source>
        <dbReference type="ARBA" id="ARBA00010131"/>
    </source>
</evidence>
<dbReference type="EMBL" id="CAKLCB010000262">
    <property type="protein sequence ID" value="CAH0518388.1"/>
    <property type="molecule type" value="Genomic_DNA"/>
</dbReference>
<evidence type="ECO:0000256" key="3">
    <source>
        <dbReference type="ARBA" id="ARBA00022692"/>
    </source>
</evidence>
<evidence type="ECO:0008006" key="11">
    <source>
        <dbReference type="Google" id="ProtNLM"/>
    </source>
</evidence>
<dbReference type="EMBL" id="CAKKTJ010000131">
    <property type="protein sequence ID" value="CAH0475816.1"/>
    <property type="molecule type" value="Genomic_DNA"/>
</dbReference>
<reference evidence="7 9" key="1">
    <citation type="submission" date="2021-11" db="EMBL/GenBank/DDBJ databases">
        <authorList>
            <person name="Islam A."/>
            <person name="Islam S."/>
            <person name="Flora M.S."/>
            <person name="Rahman M."/>
            <person name="Ziaur R.M."/>
            <person name="Epstein J.H."/>
            <person name="Hassan M."/>
            <person name="Klassen M."/>
            <person name="Woodard K."/>
            <person name="Webb A."/>
            <person name="Webby R.J."/>
            <person name="El Zowalaty M.E."/>
        </authorList>
    </citation>
    <scope>NUCLEOTIDE SEQUENCE</scope>
    <source>
        <strain evidence="8">Pbs1</strain>
        <strain evidence="7">Pbs3</strain>
    </source>
</reference>
<dbReference type="Proteomes" id="UP001158986">
    <property type="component" value="Unassembled WGS sequence"/>
</dbReference>
<dbReference type="Proteomes" id="UP001160483">
    <property type="component" value="Unassembled WGS sequence"/>
</dbReference>
<protein>
    <recommendedName>
        <fullName evidence="11">Odr-4-like protein</fullName>
    </recommendedName>
</protein>
<dbReference type="Pfam" id="PF14778">
    <property type="entry name" value="ODR4-like"/>
    <property type="match status" value="1"/>
</dbReference>
<dbReference type="InterPro" id="IPR029454">
    <property type="entry name" value="ODR-4-like"/>
</dbReference>
<evidence type="ECO:0000256" key="6">
    <source>
        <dbReference type="SAM" id="Phobius"/>
    </source>
</evidence>
<comment type="similarity">
    <text evidence="2">Belongs to the ODR-4 family.</text>
</comment>
<evidence type="ECO:0000313" key="9">
    <source>
        <dbReference type="Proteomes" id="UP001158986"/>
    </source>
</evidence>
<sequence>MSKQVRQVIVDDQVTKFWSLHVENYTSRIGLLVGQLSCSNSGDFVLALVPIPSESESSDVSRGLDDVSVDWVQEVAQQVERLLPGGLNVLGLYVVSTGDISTQMMPFLRAVAEVVTLPSSIIVGDNVHYLAFVSPKEGDVTFQSIYNVNDVNKIQMLLAGLKTPVTDIEFKQYRTLIELEEPISFASVSPWADITATELVEEHMNEVKNQLKPLFCRVEEASAVLKLTGDTEVQHMNLLTLSPSKPKTLVKDPFGGIHGAISCVAFVSQSEPDANELAAKYLKRDFIKSLLVRVSLAHERWAENDEAEPNIVFKEGGAICLAQRGQVPWRSASVSSPHFFGTVHVFPDENPVQAVKNALEIVGDDAANDGTAWVAMEIGGQPSSSMNLTSSVKKLEYSKYAYYLLLFVIILILQAVQNYML</sequence>
<dbReference type="GO" id="GO:0012505">
    <property type="term" value="C:endomembrane system"/>
    <property type="evidence" value="ECO:0007669"/>
    <property type="project" value="TreeGrafter"/>
</dbReference>
<keyword evidence="9" id="KW-1185">Reference proteome</keyword>
<dbReference type="GO" id="GO:0008104">
    <property type="term" value="P:intracellular protein localization"/>
    <property type="evidence" value="ECO:0007669"/>
    <property type="project" value="TreeGrafter"/>
</dbReference>
<evidence type="ECO:0000313" key="8">
    <source>
        <dbReference type="EMBL" id="CAH0518388.1"/>
    </source>
</evidence>
<comment type="caution">
    <text evidence="7">The sequence shown here is derived from an EMBL/GenBank/DDBJ whole genome shotgun (WGS) entry which is preliminary data.</text>
</comment>
<evidence type="ECO:0000256" key="5">
    <source>
        <dbReference type="ARBA" id="ARBA00023136"/>
    </source>
</evidence>
<keyword evidence="3 6" id="KW-0812">Transmembrane</keyword>
<accession>A0AAU9KVX8</accession>
<feature type="transmembrane region" description="Helical" evidence="6">
    <location>
        <begin position="400"/>
        <end position="420"/>
    </location>
</feature>
<keyword evidence="4 6" id="KW-1133">Transmembrane helix</keyword>
<dbReference type="PANTHER" id="PTHR33966">
    <property type="entry name" value="PROTEIN ODR-4 HOMOLOG"/>
    <property type="match status" value="1"/>
</dbReference>
<evidence type="ECO:0000313" key="10">
    <source>
        <dbReference type="Proteomes" id="UP001160483"/>
    </source>
</evidence>
<evidence type="ECO:0000313" key="7">
    <source>
        <dbReference type="EMBL" id="CAH0475816.1"/>
    </source>
</evidence>
<evidence type="ECO:0000256" key="4">
    <source>
        <dbReference type="ARBA" id="ARBA00022989"/>
    </source>
</evidence>
<keyword evidence="5 6" id="KW-0472">Membrane</keyword>
<dbReference type="PANTHER" id="PTHR33966:SF1">
    <property type="entry name" value="PROTEIN ODR-4 HOMOLOG"/>
    <property type="match status" value="1"/>
</dbReference>
<dbReference type="AlphaFoldDB" id="A0AAU9KVX8"/>
<proteinExistence type="inferred from homology"/>
<evidence type="ECO:0000256" key="1">
    <source>
        <dbReference type="ARBA" id="ARBA00004370"/>
    </source>
</evidence>
<gene>
    <name evidence="8" type="ORF">PBS001_LOCUS4961</name>
    <name evidence="7" type="ORF">PBS003_LOCUS2625</name>
</gene>
<name>A0AAU9KVX8_9STRA</name>
<dbReference type="GO" id="GO:0016020">
    <property type="term" value="C:membrane"/>
    <property type="evidence" value="ECO:0007669"/>
    <property type="project" value="UniProtKB-SubCell"/>
</dbReference>
<comment type="subcellular location">
    <subcellularLocation>
        <location evidence="1">Membrane</location>
    </subcellularLocation>
</comment>